<evidence type="ECO:0000313" key="1">
    <source>
        <dbReference type="EMBL" id="SEA02613.1"/>
    </source>
</evidence>
<dbReference type="EMBL" id="FNRF01000001">
    <property type="protein sequence ID" value="SEA02613.1"/>
    <property type="molecule type" value="Genomic_DNA"/>
</dbReference>
<dbReference type="Proteomes" id="UP000182257">
    <property type="component" value="Unassembled WGS sequence"/>
</dbReference>
<proteinExistence type="predicted"/>
<reference evidence="1 2" key="1">
    <citation type="submission" date="2016-10" db="EMBL/GenBank/DDBJ databases">
        <authorList>
            <person name="de Groot N.N."/>
        </authorList>
    </citation>
    <scope>NUCLEOTIDE SEQUENCE [LARGE SCALE GENOMIC DNA]</scope>
    <source>
        <strain evidence="1 2">D31d</strain>
    </source>
</reference>
<dbReference type="RefSeq" id="WP_074759959.1">
    <property type="nucleotide sequence ID" value="NZ_FNRF01000001.1"/>
</dbReference>
<protein>
    <submittedName>
        <fullName evidence="1">Uncharacterized protein</fullName>
    </submittedName>
</protein>
<dbReference type="OrthoDB" id="10005546at2"/>
<name>A0A1H3XTH6_XYLRU</name>
<sequence>MSNKERYEMQKLLYVWLSKLGRRSLDSIKTSCDYLVESHQLTSSNPIWEIFWPLVFSGVADHTGKGYYALTEPLILKFESHYYHINNIPVSEKFKEVSVGIYITEGLKNEYDIKEIEVDSKAILKNYPSVDKVVDNFSKSIQDEKELKYYDWKNRIGVAELEKEGLKRFFSYPAKAYMRELPDRTINPDAFAIAYCYGRAISGEGNGTYYSEQKKLVSPAFAIPFTLYRVLQLETMKRKTLPEKEDNTYIYKGVSSSVVKELNRILCNSIRYE</sequence>
<dbReference type="AlphaFoldDB" id="A0A1H3XTH6"/>
<evidence type="ECO:0000313" key="2">
    <source>
        <dbReference type="Proteomes" id="UP000182257"/>
    </source>
</evidence>
<gene>
    <name evidence="1" type="ORF">SAMN05216462_0353</name>
</gene>
<organism evidence="1 2">
    <name type="scientific">Xylanibacter ruminicola</name>
    <name type="common">Prevotella ruminicola</name>
    <dbReference type="NCBI Taxonomy" id="839"/>
    <lineage>
        <taxon>Bacteria</taxon>
        <taxon>Pseudomonadati</taxon>
        <taxon>Bacteroidota</taxon>
        <taxon>Bacteroidia</taxon>
        <taxon>Bacteroidales</taxon>
        <taxon>Prevotellaceae</taxon>
        <taxon>Xylanibacter</taxon>
    </lineage>
</organism>
<accession>A0A1H3XTH6</accession>